<evidence type="ECO:0000313" key="2">
    <source>
        <dbReference type="EMBL" id="QEH31810.1"/>
    </source>
</evidence>
<name>A0A5B9VVR6_9BACT</name>
<dbReference type="Proteomes" id="UP000324233">
    <property type="component" value="Chromosome"/>
</dbReference>
<evidence type="ECO:0000313" key="3">
    <source>
        <dbReference type="Proteomes" id="UP000324233"/>
    </source>
</evidence>
<dbReference type="AlphaFoldDB" id="A0A5B9VVR6"/>
<sequence>MTEPAPAPASAPAPTPVRPRWPLATFTFFLGMLFGLAMAAGAYYAASRYLRPPEPAGPARPVFPREEFTRRVMGKSEDEVVAAVGRPDVTSEDNGARYWHFKKRTRDPVTQDEDTDVQVVIKEGKVTNINF</sequence>
<protein>
    <submittedName>
        <fullName evidence="2">Uncharacterized protein</fullName>
    </submittedName>
</protein>
<keyword evidence="1" id="KW-1133">Transmembrane helix</keyword>
<reference evidence="2 3" key="1">
    <citation type="submission" date="2019-08" db="EMBL/GenBank/DDBJ databases">
        <title>Deep-cultivation of Planctomycetes and their phenomic and genomic characterization uncovers novel biology.</title>
        <authorList>
            <person name="Wiegand S."/>
            <person name="Jogler M."/>
            <person name="Boedeker C."/>
            <person name="Pinto D."/>
            <person name="Vollmers J."/>
            <person name="Rivas-Marin E."/>
            <person name="Kohn T."/>
            <person name="Peeters S.H."/>
            <person name="Heuer A."/>
            <person name="Rast P."/>
            <person name="Oberbeckmann S."/>
            <person name="Bunk B."/>
            <person name="Jeske O."/>
            <person name="Meyerdierks A."/>
            <person name="Storesund J.E."/>
            <person name="Kallscheuer N."/>
            <person name="Luecker S."/>
            <person name="Lage O.M."/>
            <person name="Pohl T."/>
            <person name="Merkel B.J."/>
            <person name="Hornburger P."/>
            <person name="Mueller R.-W."/>
            <person name="Bruemmer F."/>
            <person name="Labrenz M."/>
            <person name="Spormann A.M."/>
            <person name="Op den Camp H."/>
            <person name="Overmann J."/>
            <person name="Amann R."/>
            <person name="Jetten M.S.M."/>
            <person name="Mascher T."/>
            <person name="Medema M.H."/>
            <person name="Devos D.P."/>
            <person name="Kaster A.-K."/>
            <person name="Ovreas L."/>
            <person name="Rohde M."/>
            <person name="Galperin M.Y."/>
            <person name="Jogler C."/>
        </authorList>
    </citation>
    <scope>NUCLEOTIDE SEQUENCE [LARGE SCALE GENOMIC DNA]</scope>
    <source>
        <strain evidence="2 3">OJF2</strain>
    </source>
</reference>
<organism evidence="2 3">
    <name type="scientific">Aquisphaera giovannonii</name>
    <dbReference type="NCBI Taxonomy" id="406548"/>
    <lineage>
        <taxon>Bacteria</taxon>
        <taxon>Pseudomonadati</taxon>
        <taxon>Planctomycetota</taxon>
        <taxon>Planctomycetia</taxon>
        <taxon>Isosphaerales</taxon>
        <taxon>Isosphaeraceae</taxon>
        <taxon>Aquisphaera</taxon>
    </lineage>
</organism>
<proteinExistence type="predicted"/>
<feature type="transmembrane region" description="Helical" evidence="1">
    <location>
        <begin position="23"/>
        <end position="46"/>
    </location>
</feature>
<keyword evidence="1" id="KW-0472">Membrane</keyword>
<gene>
    <name evidence="2" type="ORF">OJF2_02750</name>
</gene>
<dbReference type="EMBL" id="CP042997">
    <property type="protein sequence ID" value="QEH31810.1"/>
    <property type="molecule type" value="Genomic_DNA"/>
</dbReference>
<evidence type="ECO:0000256" key="1">
    <source>
        <dbReference type="SAM" id="Phobius"/>
    </source>
</evidence>
<keyword evidence="1" id="KW-0812">Transmembrane</keyword>
<keyword evidence="3" id="KW-1185">Reference proteome</keyword>
<accession>A0A5B9VVR6</accession>
<dbReference type="KEGG" id="agv:OJF2_02750"/>
<dbReference type="RefSeq" id="WP_148590549.1">
    <property type="nucleotide sequence ID" value="NZ_CP042997.1"/>
</dbReference>